<evidence type="ECO:0000256" key="10">
    <source>
        <dbReference type="ARBA" id="ARBA00022801"/>
    </source>
</evidence>
<dbReference type="Pfam" id="PF00912">
    <property type="entry name" value="Transgly"/>
    <property type="match status" value="1"/>
</dbReference>
<keyword evidence="14 21" id="KW-0472">Membrane</keyword>
<evidence type="ECO:0000256" key="19">
    <source>
        <dbReference type="ARBA" id="ARBA00060592"/>
    </source>
</evidence>
<sequence>MSPVRQKTESRGKPRNRPLRRKPYGEKHIIFFIFGIALLVNVFLGSLLLVSVLLDIPDLKTVAHYRPLQASEIVDRNGRIIERLFIENRTLVSLEKMPSLLPKAFVAAEDGRFYEHPGLDAWSVFRAAVVNLKKGRRSQGGSTITQQVARSLLLTPEKNYIRKLREAILAWRIDSLLTKDEILYIYLNQIYLGNGAYGVAAAAQEYFGKSVSQLNLGEMALLAGLPQAPSRYSPRRHLQRAQERQRYVLNRMAEDGYVSADEASEAFNRVPELRPIPVGSHGDHGYFSQLVRKQARKILGGSVNRAGVKIYTTLDQDEQALAVRAVRAGVMAVVERTPAVEQTGEVDGADDIEDVMVPQGALVSLDACTGRVRTLVGGVDFEESPFDRATQARRPAGSVFKPVVYAAALEQKWTPESLILDAPLTVTGQGDKPWRPKNFSDTYKGEMTLQQALVESSNVAAVRLLQETGVSRVRTLARNLELNEPIRANLSLALGATDVSLMNMSASYSPFVCNGRFVRPRLIDRIEDGNGRVLYASEQEGRRVVSRKTAESMQTMLEAVLHEGTGKRAAGLPGSSGGKTGTSDDSRDAWFIGFHGDRITGIWVGHDHNASLGIQENGGRTAAPIWRDYMGRVSGLDE</sequence>
<name>A0A8J6N700_9BACT</name>
<keyword evidence="9 21" id="KW-0812">Transmembrane</keyword>
<evidence type="ECO:0000256" key="6">
    <source>
        <dbReference type="ARBA" id="ARBA00022670"/>
    </source>
</evidence>
<dbReference type="AlphaFoldDB" id="A0A8J6N700"/>
<dbReference type="GO" id="GO:0030288">
    <property type="term" value="C:outer membrane-bounded periplasmic space"/>
    <property type="evidence" value="ECO:0007669"/>
    <property type="project" value="TreeGrafter"/>
</dbReference>
<comment type="similarity">
    <text evidence="4">In the N-terminal section; belongs to the glycosyltransferase 51 family.</text>
</comment>
<evidence type="ECO:0000313" key="24">
    <source>
        <dbReference type="EMBL" id="MBC8207674.1"/>
    </source>
</evidence>
<keyword evidence="12" id="KW-0573">Peptidoglycan synthesis</keyword>
<dbReference type="InterPro" id="IPR012338">
    <property type="entry name" value="Beta-lactam/transpept-like"/>
</dbReference>
<evidence type="ECO:0000256" key="13">
    <source>
        <dbReference type="ARBA" id="ARBA00022989"/>
    </source>
</evidence>
<dbReference type="GO" id="GO:0004180">
    <property type="term" value="F:carboxypeptidase activity"/>
    <property type="evidence" value="ECO:0007669"/>
    <property type="project" value="UniProtKB-KW"/>
</dbReference>
<dbReference type="InterPro" id="IPR036950">
    <property type="entry name" value="PBP_transglycosylase"/>
</dbReference>
<dbReference type="EC" id="2.4.99.28" evidence="17"/>
<dbReference type="PANTHER" id="PTHR32282:SF33">
    <property type="entry name" value="PEPTIDOGLYCAN GLYCOSYLTRANSFERASE"/>
    <property type="match status" value="1"/>
</dbReference>
<protein>
    <recommendedName>
        <fullName evidence="17">peptidoglycan glycosyltransferase</fullName>
        <ecNumber evidence="17">2.4.99.28</ecNumber>
    </recommendedName>
</protein>
<dbReference type="InterPro" id="IPR001264">
    <property type="entry name" value="Glyco_trans_51"/>
</dbReference>
<proteinExistence type="inferred from homology"/>
<keyword evidence="13 21" id="KW-1133">Transmembrane helix</keyword>
<dbReference type="GO" id="GO:0008360">
    <property type="term" value="P:regulation of cell shape"/>
    <property type="evidence" value="ECO:0007669"/>
    <property type="project" value="UniProtKB-KW"/>
</dbReference>
<evidence type="ECO:0000256" key="16">
    <source>
        <dbReference type="ARBA" id="ARBA00023316"/>
    </source>
</evidence>
<dbReference type="GO" id="GO:0009252">
    <property type="term" value="P:peptidoglycan biosynthetic process"/>
    <property type="evidence" value="ECO:0007669"/>
    <property type="project" value="UniProtKB-UniPathway"/>
</dbReference>
<feature type="transmembrane region" description="Helical" evidence="21">
    <location>
        <begin position="29"/>
        <end position="54"/>
    </location>
</feature>
<evidence type="ECO:0000256" key="15">
    <source>
        <dbReference type="ARBA" id="ARBA00023268"/>
    </source>
</evidence>
<organism evidence="24 25">
    <name type="scientific">Candidatus Desulfatifera sulfidica</name>
    <dbReference type="NCBI Taxonomy" id="2841691"/>
    <lineage>
        <taxon>Bacteria</taxon>
        <taxon>Pseudomonadati</taxon>
        <taxon>Thermodesulfobacteriota</taxon>
        <taxon>Desulfobulbia</taxon>
        <taxon>Desulfobulbales</taxon>
        <taxon>Desulfobulbaceae</taxon>
        <taxon>Candidatus Desulfatifera</taxon>
    </lineage>
</organism>
<dbReference type="EMBL" id="JACNLK010000009">
    <property type="protein sequence ID" value="MBC8207674.1"/>
    <property type="molecule type" value="Genomic_DNA"/>
</dbReference>
<evidence type="ECO:0000256" key="14">
    <source>
        <dbReference type="ARBA" id="ARBA00023136"/>
    </source>
</evidence>
<dbReference type="SUPFAM" id="SSF56601">
    <property type="entry name" value="beta-lactamase/transpeptidase-like"/>
    <property type="match status" value="1"/>
</dbReference>
<comment type="similarity">
    <text evidence="3">In the C-terminal section; belongs to the transpeptidase family.</text>
</comment>
<dbReference type="SUPFAM" id="SSF53955">
    <property type="entry name" value="Lysozyme-like"/>
    <property type="match status" value="1"/>
</dbReference>
<feature type="compositionally biased region" description="Basic and acidic residues" evidence="20">
    <location>
        <begin position="1"/>
        <end position="12"/>
    </location>
</feature>
<evidence type="ECO:0000256" key="20">
    <source>
        <dbReference type="SAM" id="MobiDB-lite"/>
    </source>
</evidence>
<dbReference type="PANTHER" id="PTHR32282">
    <property type="entry name" value="BINDING PROTEIN TRANSPEPTIDASE, PUTATIVE-RELATED"/>
    <property type="match status" value="1"/>
</dbReference>
<evidence type="ECO:0000256" key="2">
    <source>
        <dbReference type="ARBA" id="ARBA00004752"/>
    </source>
</evidence>
<comment type="pathway">
    <text evidence="19">Glycan biosynthesis.</text>
</comment>
<keyword evidence="15" id="KW-0511">Multifunctional enzyme</keyword>
<accession>A0A8J6N700</accession>
<evidence type="ECO:0000256" key="18">
    <source>
        <dbReference type="ARBA" id="ARBA00049902"/>
    </source>
</evidence>
<feature type="domain" description="Penicillin-binding protein transpeptidase" evidence="22">
    <location>
        <begin position="360"/>
        <end position="630"/>
    </location>
</feature>
<keyword evidence="5" id="KW-0121">Carboxypeptidase</keyword>
<keyword evidence="6" id="KW-0645">Protease</keyword>
<evidence type="ECO:0000256" key="1">
    <source>
        <dbReference type="ARBA" id="ARBA00004370"/>
    </source>
</evidence>
<evidence type="ECO:0000313" key="25">
    <source>
        <dbReference type="Proteomes" id="UP000599024"/>
    </source>
</evidence>
<dbReference type="InterPro" id="IPR023346">
    <property type="entry name" value="Lysozyme-like_dom_sf"/>
</dbReference>
<evidence type="ECO:0000256" key="21">
    <source>
        <dbReference type="SAM" id="Phobius"/>
    </source>
</evidence>
<evidence type="ECO:0000256" key="5">
    <source>
        <dbReference type="ARBA" id="ARBA00022645"/>
    </source>
</evidence>
<evidence type="ECO:0000256" key="4">
    <source>
        <dbReference type="ARBA" id="ARBA00007739"/>
    </source>
</evidence>
<dbReference type="InterPro" id="IPR050396">
    <property type="entry name" value="Glycosyltr_51/Transpeptidase"/>
</dbReference>
<feature type="domain" description="Glycosyl transferase family 51" evidence="23">
    <location>
        <begin position="79"/>
        <end position="252"/>
    </location>
</feature>
<dbReference type="Proteomes" id="UP000599024">
    <property type="component" value="Unassembled WGS sequence"/>
</dbReference>
<evidence type="ECO:0000256" key="8">
    <source>
        <dbReference type="ARBA" id="ARBA00022679"/>
    </source>
</evidence>
<keyword evidence="10" id="KW-0378">Hydrolase</keyword>
<dbReference type="InterPro" id="IPR001460">
    <property type="entry name" value="PCN-bd_Tpept"/>
</dbReference>
<dbReference type="UniPathway" id="UPA00219"/>
<evidence type="ECO:0000256" key="7">
    <source>
        <dbReference type="ARBA" id="ARBA00022676"/>
    </source>
</evidence>
<dbReference type="FunFam" id="1.10.3810.10:FF:000003">
    <property type="entry name" value="Penicillin-binding protein 1a"/>
    <property type="match status" value="1"/>
</dbReference>
<keyword evidence="16" id="KW-0961">Cell wall biogenesis/degradation</keyword>
<keyword evidence="11" id="KW-0133">Cell shape</keyword>
<dbReference type="GO" id="GO:0006508">
    <property type="term" value="P:proteolysis"/>
    <property type="evidence" value="ECO:0007669"/>
    <property type="project" value="UniProtKB-KW"/>
</dbReference>
<comment type="catalytic activity">
    <reaction evidence="18">
        <text>[GlcNAc-(1-&gt;4)-Mur2Ac(oyl-L-Ala-gamma-D-Glu-L-Lys-D-Ala-D-Ala)](n)-di-trans,octa-cis-undecaprenyl diphosphate + beta-D-GlcNAc-(1-&gt;4)-Mur2Ac(oyl-L-Ala-gamma-D-Glu-L-Lys-D-Ala-D-Ala)-di-trans,octa-cis-undecaprenyl diphosphate = [GlcNAc-(1-&gt;4)-Mur2Ac(oyl-L-Ala-gamma-D-Glu-L-Lys-D-Ala-D-Ala)](n+1)-di-trans,octa-cis-undecaprenyl diphosphate + di-trans,octa-cis-undecaprenyl diphosphate + H(+)</text>
        <dbReference type="Rhea" id="RHEA:23708"/>
        <dbReference type="Rhea" id="RHEA-COMP:9602"/>
        <dbReference type="Rhea" id="RHEA-COMP:9603"/>
        <dbReference type="ChEBI" id="CHEBI:15378"/>
        <dbReference type="ChEBI" id="CHEBI:58405"/>
        <dbReference type="ChEBI" id="CHEBI:60033"/>
        <dbReference type="ChEBI" id="CHEBI:78435"/>
        <dbReference type="EC" id="2.4.99.28"/>
    </reaction>
</comment>
<evidence type="ECO:0000256" key="3">
    <source>
        <dbReference type="ARBA" id="ARBA00007090"/>
    </source>
</evidence>
<evidence type="ECO:0000259" key="22">
    <source>
        <dbReference type="Pfam" id="PF00905"/>
    </source>
</evidence>
<gene>
    <name evidence="24" type="ORF">H8E79_00690</name>
</gene>
<evidence type="ECO:0000256" key="17">
    <source>
        <dbReference type="ARBA" id="ARBA00044770"/>
    </source>
</evidence>
<evidence type="ECO:0000259" key="23">
    <source>
        <dbReference type="Pfam" id="PF00912"/>
    </source>
</evidence>
<evidence type="ECO:0000256" key="11">
    <source>
        <dbReference type="ARBA" id="ARBA00022960"/>
    </source>
</evidence>
<dbReference type="NCBIfam" id="TIGR02074">
    <property type="entry name" value="PBP_1a_fam"/>
    <property type="match status" value="1"/>
</dbReference>
<keyword evidence="8" id="KW-0808">Transferase</keyword>
<feature type="region of interest" description="Disordered" evidence="20">
    <location>
        <begin position="1"/>
        <end position="20"/>
    </location>
</feature>
<dbReference type="Gene3D" id="3.40.710.10">
    <property type="entry name" value="DD-peptidase/beta-lactamase superfamily"/>
    <property type="match status" value="1"/>
</dbReference>
<dbReference type="Gene3D" id="1.10.3810.10">
    <property type="entry name" value="Biosynthetic peptidoglycan transglycosylase-like"/>
    <property type="match status" value="1"/>
</dbReference>
<dbReference type="GO" id="GO:0008658">
    <property type="term" value="F:penicillin binding"/>
    <property type="evidence" value="ECO:0007669"/>
    <property type="project" value="InterPro"/>
</dbReference>
<keyword evidence="7" id="KW-0328">Glycosyltransferase</keyword>
<comment type="pathway">
    <text evidence="2">Cell wall biogenesis; peptidoglycan biosynthesis.</text>
</comment>
<dbReference type="GO" id="GO:0008955">
    <property type="term" value="F:peptidoglycan glycosyltransferase activity"/>
    <property type="evidence" value="ECO:0007669"/>
    <property type="project" value="UniProtKB-EC"/>
</dbReference>
<dbReference type="GO" id="GO:0071555">
    <property type="term" value="P:cell wall organization"/>
    <property type="evidence" value="ECO:0007669"/>
    <property type="project" value="UniProtKB-KW"/>
</dbReference>
<comment type="caution">
    <text evidence="24">The sequence shown here is derived from an EMBL/GenBank/DDBJ whole genome shotgun (WGS) entry which is preliminary data.</text>
</comment>
<reference evidence="24 25" key="1">
    <citation type="submission" date="2020-08" db="EMBL/GenBank/DDBJ databases">
        <title>Bridging the membrane lipid divide: bacteria of the FCB group superphylum have the potential to synthesize archaeal ether lipids.</title>
        <authorList>
            <person name="Villanueva L."/>
            <person name="Von Meijenfeldt F.A.B."/>
            <person name="Westbye A.B."/>
            <person name="Yadav S."/>
            <person name="Hopmans E.C."/>
            <person name="Dutilh B.E."/>
            <person name="Sinninghe Damste J.S."/>
        </authorList>
    </citation>
    <scope>NUCLEOTIDE SEQUENCE [LARGE SCALE GENOMIC DNA]</scope>
    <source>
        <strain evidence="24">NIOZ-UU81</strain>
    </source>
</reference>
<dbReference type="GO" id="GO:0016020">
    <property type="term" value="C:membrane"/>
    <property type="evidence" value="ECO:0007669"/>
    <property type="project" value="UniProtKB-SubCell"/>
</dbReference>
<dbReference type="Pfam" id="PF00905">
    <property type="entry name" value="Transpeptidase"/>
    <property type="match status" value="1"/>
</dbReference>
<evidence type="ECO:0000256" key="9">
    <source>
        <dbReference type="ARBA" id="ARBA00022692"/>
    </source>
</evidence>
<evidence type="ECO:0000256" key="12">
    <source>
        <dbReference type="ARBA" id="ARBA00022984"/>
    </source>
</evidence>
<comment type="subcellular location">
    <subcellularLocation>
        <location evidence="1">Membrane</location>
    </subcellularLocation>
</comment>